<feature type="region of interest" description="Disordered" evidence="6">
    <location>
        <begin position="69"/>
        <end position="89"/>
    </location>
</feature>
<dbReference type="GO" id="GO:0003723">
    <property type="term" value="F:RNA binding"/>
    <property type="evidence" value="ECO:0007669"/>
    <property type="project" value="TreeGrafter"/>
</dbReference>
<feature type="compositionally biased region" description="Low complexity" evidence="6">
    <location>
        <begin position="200"/>
        <end position="215"/>
    </location>
</feature>
<dbReference type="InterPro" id="IPR006973">
    <property type="entry name" value="Cwf_Cwc_15"/>
</dbReference>
<evidence type="ECO:0000313" key="7">
    <source>
        <dbReference type="EMBL" id="QBM89088.1"/>
    </source>
</evidence>
<gene>
    <name evidence="7" type="primary">MPUL0D01490</name>
    <name evidence="7" type="ORF">METSCH_D01490</name>
</gene>
<keyword evidence="8" id="KW-1185">Reference proteome</keyword>
<feature type="compositionally biased region" description="Basic and acidic residues" evidence="6">
    <location>
        <begin position="157"/>
        <end position="176"/>
    </location>
</feature>
<evidence type="ECO:0000256" key="5">
    <source>
        <dbReference type="ARBA" id="ARBA00023187"/>
    </source>
</evidence>
<keyword evidence="4" id="KW-0507">mRNA processing</keyword>
<dbReference type="PANTHER" id="PTHR12718:SF2">
    <property type="entry name" value="SPLICEOSOME-ASSOCIATED PROTEIN CWC15 HOMOLOG"/>
    <property type="match status" value="1"/>
</dbReference>
<name>A0A4P6XSH2_9ASCO</name>
<dbReference type="EMBL" id="CP034459">
    <property type="protein sequence ID" value="QBM89088.1"/>
    <property type="molecule type" value="Genomic_DNA"/>
</dbReference>
<dbReference type="PANTHER" id="PTHR12718">
    <property type="entry name" value="CELL CYCLE CONTROL PROTEIN CWF15"/>
    <property type="match status" value="1"/>
</dbReference>
<dbReference type="GO" id="GO:0045292">
    <property type="term" value="P:mRNA cis splicing, via spliceosome"/>
    <property type="evidence" value="ECO:0007669"/>
    <property type="project" value="TreeGrafter"/>
</dbReference>
<evidence type="ECO:0000313" key="8">
    <source>
        <dbReference type="Proteomes" id="UP000292447"/>
    </source>
</evidence>
<evidence type="ECO:0000256" key="1">
    <source>
        <dbReference type="ARBA" id="ARBA00003777"/>
    </source>
</evidence>
<keyword evidence="5" id="KW-0508">mRNA splicing</keyword>
<protein>
    <recommendedName>
        <fullName evidence="3">Pre-mRNA-splicing factor CWC15</fullName>
    </recommendedName>
</protein>
<proteinExistence type="inferred from homology"/>
<evidence type="ECO:0000256" key="2">
    <source>
        <dbReference type="ARBA" id="ARBA00006644"/>
    </source>
</evidence>
<feature type="region of interest" description="Disordered" evidence="6">
    <location>
        <begin position="128"/>
        <end position="220"/>
    </location>
</feature>
<dbReference type="Pfam" id="PF04889">
    <property type="entry name" value="Cwf_Cwc_15"/>
    <property type="match status" value="1"/>
</dbReference>
<organism evidence="7 8">
    <name type="scientific">Metschnikowia aff. pulcherrima</name>
    <dbReference type="NCBI Taxonomy" id="2163413"/>
    <lineage>
        <taxon>Eukaryota</taxon>
        <taxon>Fungi</taxon>
        <taxon>Dikarya</taxon>
        <taxon>Ascomycota</taxon>
        <taxon>Saccharomycotina</taxon>
        <taxon>Pichiomycetes</taxon>
        <taxon>Metschnikowiaceae</taxon>
        <taxon>Metschnikowia</taxon>
    </lineage>
</organism>
<reference evidence="8" key="1">
    <citation type="submission" date="2019-03" db="EMBL/GenBank/DDBJ databases">
        <title>Snf2 controls pulcherriminic acid biosynthesis and connects pigmentation and antifungal activity of the yeast Metschnikowia pulcherrima.</title>
        <authorList>
            <person name="Gore-Lloyd D."/>
            <person name="Sumann I."/>
            <person name="Brachmann A.O."/>
            <person name="Schneeberger K."/>
            <person name="Ortiz-Merino R.A."/>
            <person name="Moreno-Beltran M."/>
            <person name="Schlaefli M."/>
            <person name="Kirner P."/>
            <person name="Santos Kron A."/>
            <person name="Wolfe K.H."/>
            <person name="Piel J."/>
            <person name="Ahrens C.H."/>
            <person name="Henk D."/>
            <person name="Freimoser F.M."/>
        </authorList>
    </citation>
    <scope>NUCLEOTIDE SEQUENCE [LARGE SCALE GENOMIC DNA]</scope>
    <source>
        <strain evidence="8">APC 1.2</strain>
    </source>
</reference>
<comment type="function">
    <text evidence="1">Involved in pre-mRNA splicing.</text>
</comment>
<feature type="compositionally biased region" description="Basic and acidic residues" evidence="6">
    <location>
        <begin position="7"/>
        <end position="24"/>
    </location>
</feature>
<evidence type="ECO:0000256" key="6">
    <source>
        <dbReference type="SAM" id="MobiDB-lite"/>
    </source>
</evidence>
<evidence type="ECO:0000256" key="4">
    <source>
        <dbReference type="ARBA" id="ARBA00022664"/>
    </source>
</evidence>
<feature type="region of interest" description="Disordered" evidence="6">
    <location>
        <begin position="1"/>
        <end position="33"/>
    </location>
</feature>
<comment type="similarity">
    <text evidence="2">Belongs to the CWC15 family.</text>
</comment>
<sequence>MTTNHRPTLESKRGRDVAIKDTIQHARASRGQTSLKLRLDISGAQIDHRQGKRALQELEYDSKRLKRIDSRDKTPVGTPGGQDDTSSIIDSEPKLMSLEVKTGHPALQGSRNIENPPEHIAKIQEGVEDRISETTPVLDENSEWSGALESEEDDTEALMKELEKVKQERTEKERKSAIMLSNPLVAKDVSGKKEKKKSWRASSSFSRSKAGSQSFTTDTLNSDVHKQFLSKYFH</sequence>
<dbReference type="STRING" id="2163413.A0A4P6XSH2"/>
<dbReference type="GO" id="GO:0071013">
    <property type="term" value="C:catalytic step 2 spliceosome"/>
    <property type="evidence" value="ECO:0007669"/>
    <property type="project" value="TreeGrafter"/>
</dbReference>
<dbReference type="Proteomes" id="UP000292447">
    <property type="component" value="Chromosome IV"/>
</dbReference>
<accession>A0A4P6XSH2</accession>
<evidence type="ECO:0000256" key="3">
    <source>
        <dbReference type="ARBA" id="ARBA00020693"/>
    </source>
</evidence>
<dbReference type="AlphaFoldDB" id="A0A4P6XSH2"/>